<proteinExistence type="inferred from homology"/>
<accession>A0A382MVD4</accession>
<dbReference type="InterPro" id="IPR003767">
    <property type="entry name" value="Malate/L-lactate_DH-like"/>
</dbReference>
<dbReference type="Gene3D" id="3.30.1370.60">
    <property type="entry name" value="Hypothetical oxidoreductase yiak, domain 2"/>
    <property type="match status" value="1"/>
</dbReference>
<dbReference type="InterPro" id="IPR043144">
    <property type="entry name" value="Mal/L-sulf/L-lact_DH-like_ah"/>
</dbReference>
<dbReference type="AlphaFoldDB" id="A0A382MVD4"/>
<dbReference type="PANTHER" id="PTHR11091:SF0">
    <property type="entry name" value="MALATE DEHYDROGENASE"/>
    <property type="match status" value="1"/>
</dbReference>
<evidence type="ECO:0008006" key="4">
    <source>
        <dbReference type="Google" id="ProtNLM"/>
    </source>
</evidence>
<dbReference type="GO" id="GO:0016491">
    <property type="term" value="F:oxidoreductase activity"/>
    <property type="evidence" value="ECO:0007669"/>
    <property type="project" value="UniProtKB-KW"/>
</dbReference>
<dbReference type="EMBL" id="UINC01096245">
    <property type="protein sequence ID" value="SVC52973.1"/>
    <property type="molecule type" value="Genomic_DNA"/>
</dbReference>
<comment type="similarity">
    <text evidence="1">Belongs to the LDH2/MDH2 oxidoreductase family.</text>
</comment>
<dbReference type="Gene3D" id="1.10.1530.10">
    <property type="match status" value="1"/>
</dbReference>
<protein>
    <recommendedName>
        <fullName evidence="4">Malate dehydrogenase</fullName>
    </recommendedName>
</protein>
<reference evidence="3" key="1">
    <citation type="submission" date="2018-05" db="EMBL/GenBank/DDBJ databases">
        <authorList>
            <person name="Lanie J.A."/>
            <person name="Ng W.-L."/>
            <person name="Kazmierczak K.M."/>
            <person name="Andrzejewski T.M."/>
            <person name="Davidsen T.M."/>
            <person name="Wayne K.J."/>
            <person name="Tettelin H."/>
            <person name="Glass J.I."/>
            <person name="Rusch D."/>
            <person name="Podicherti R."/>
            <person name="Tsui H.-C.T."/>
            <person name="Winkler M.E."/>
        </authorList>
    </citation>
    <scope>NUCLEOTIDE SEQUENCE</scope>
</reference>
<evidence type="ECO:0000256" key="1">
    <source>
        <dbReference type="ARBA" id="ARBA00006056"/>
    </source>
</evidence>
<evidence type="ECO:0000256" key="2">
    <source>
        <dbReference type="ARBA" id="ARBA00023002"/>
    </source>
</evidence>
<dbReference type="Pfam" id="PF02615">
    <property type="entry name" value="Ldh_2"/>
    <property type="match status" value="1"/>
</dbReference>
<dbReference type="SUPFAM" id="SSF89733">
    <property type="entry name" value="L-sulfolactate dehydrogenase-like"/>
    <property type="match status" value="1"/>
</dbReference>
<keyword evidence="2" id="KW-0560">Oxidoreductase</keyword>
<feature type="non-terminal residue" evidence="3">
    <location>
        <position position="174"/>
    </location>
</feature>
<dbReference type="InterPro" id="IPR036111">
    <property type="entry name" value="Mal/L-sulfo/L-lacto_DH-like_sf"/>
</dbReference>
<gene>
    <name evidence="3" type="ORF">METZ01_LOCUS305827</name>
</gene>
<organism evidence="3">
    <name type="scientific">marine metagenome</name>
    <dbReference type="NCBI Taxonomy" id="408172"/>
    <lineage>
        <taxon>unclassified sequences</taxon>
        <taxon>metagenomes</taxon>
        <taxon>ecological metagenomes</taxon>
    </lineage>
</organism>
<evidence type="ECO:0000313" key="3">
    <source>
        <dbReference type="EMBL" id="SVC52973.1"/>
    </source>
</evidence>
<name>A0A382MVD4_9ZZZZ</name>
<dbReference type="PANTHER" id="PTHR11091">
    <property type="entry name" value="OXIDOREDUCTASE-RELATED"/>
    <property type="match status" value="1"/>
</dbReference>
<sequence>MLERFSKKGDDFDIVSEDKLRVVVRDIFQEVGLPFEDAIIATDVLVTADLRGVETHGVSNLLRSYVQRLRDGSINARPEWKIVNETATTANIDADRGHGIVICPKAMDIAIEKARSTGVGMVTVGNVRHMGMAAYYPMMALPHDMIGVAMTSSPPTVVPTFASIPRFGTNPIAV</sequence>
<dbReference type="InterPro" id="IPR043143">
    <property type="entry name" value="Mal/L-sulf/L-lact_DH-like_NADP"/>
</dbReference>